<feature type="transmembrane region" description="Helical" evidence="1">
    <location>
        <begin position="304"/>
        <end position="326"/>
    </location>
</feature>
<feature type="transmembrane region" description="Helical" evidence="1">
    <location>
        <begin position="245"/>
        <end position="265"/>
    </location>
</feature>
<feature type="transmembrane region" description="Helical" evidence="1">
    <location>
        <begin position="91"/>
        <end position="111"/>
    </location>
</feature>
<sequence length="538" mass="55706">MRRGRLTSSLAGTGTLVRFLLRRDRIKLPAWVGGLGLFVVYIGAALPQLAPTEDDLASVVPLFTQPVGRMFTGPAFGMDAPTYERFFGAGYAPYLYLLAAVMNILLITRHTRLEEQSGRAELVRANVTGRHAALTAALVVAVITNILAAGIVAALAIANGFAPTGSVLVGIGTGLTGMAFAGIAAVTVQLSEYSRAAAGMAGATLGTAFVLRALGDMAAVGGSALSWVSPLGWPAQAAPYVHDRWAPLLLPVALAVVATAAAYALQGRRDFGASLLPARPGAAWAKPWLGRPVGLAARLQRGAFLGWGAAILVLGAVDGAFTQAMLDAGDDMPAALQEMFGTQGLLDGWVAFLGWFVGVITAGYVVFAMQTLRTEEARGRADAVLATPVSRLRWAGSHVLVVAIGAALVLVVTGIGTGLAAAAVTGDWTLIGPVVAAHLNAAPAVLLVLGICGAAFGWAPRLMAPLGWTLVVLIGIVAFFADLLDLPAQLRQLSPMDHLARYPVESFALTPFVVIVASAVLTVVLGMVGFRRRGVNVV</sequence>
<proteinExistence type="predicted"/>
<keyword evidence="1" id="KW-0812">Transmembrane</keyword>
<feature type="transmembrane region" description="Helical" evidence="1">
    <location>
        <begin position="508"/>
        <end position="530"/>
    </location>
</feature>
<evidence type="ECO:0000313" key="2">
    <source>
        <dbReference type="EMBL" id="MDP9823408.1"/>
    </source>
</evidence>
<dbReference type="EMBL" id="JAUSQM010000001">
    <property type="protein sequence ID" value="MDP9823408.1"/>
    <property type="molecule type" value="Genomic_DNA"/>
</dbReference>
<accession>A0ABT9NSN5</accession>
<keyword evidence="1" id="KW-0472">Membrane</keyword>
<dbReference type="Proteomes" id="UP001240447">
    <property type="component" value="Unassembled WGS sequence"/>
</dbReference>
<protein>
    <submittedName>
        <fullName evidence="2">ABC-2 type transport system permease protein</fullName>
    </submittedName>
</protein>
<feature type="transmembrane region" description="Helical" evidence="1">
    <location>
        <begin position="346"/>
        <end position="368"/>
    </location>
</feature>
<dbReference type="RefSeq" id="WP_068116473.1">
    <property type="nucleotide sequence ID" value="NZ_CCXJ01000024.1"/>
</dbReference>
<comment type="caution">
    <text evidence="2">The sequence shown here is derived from an EMBL/GenBank/DDBJ whole genome shotgun (WGS) entry which is preliminary data.</text>
</comment>
<name>A0ABT9NSN5_9ACTN</name>
<evidence type="ECO:0000256" key="1">
    <source>
        <dbReference type="SAM" id="Phobius"/>
    </source>
</evidence>
<feature type="transmembrane region" description="Helical" evidence="1">
    <location>
        <begin position="466"/>
        <end position="488"/>
    </location>
</feature>
<feature type="transmembrane region" description="Helical" evidence="1">
    <location>
        <begin position="28"/>
        <end position="46"/>
    </location>
</feature>
<feature type="transmembrane region" description="Helical" evidence="1">
    <location>
        <begin position="435"/>
        <end position="459"/>
    </location>
</feature>
<evidence type="ECO:0000313" key="3">
    <source>
        <dbReference type="Proteomes" id="UP001240447"/>
    </source>
</evidence>
<feature type="transmembrane region" description="Helical" evidence="1">
    <location>
        <begin position="167"/>
        <end position="188"/>
    </location>
</feature>
<keyword evidence="1" id="KW-1133">Transmembrane helix</keyword>
<keyword evidence="3" id="KW-1185">Reference proteome</keyword>
<gene>
    <name evidence="2" type="ORF">J2S59_003217</name>
</gene>
<organism evidence="2 3">
    <name type="scientific">Nocardioides massiliensis</name>
    <dbReference type="NCBI Taxonomy" id="1325935"/>
    <lineage>
        <taxon>Bacteria</taxon>
        <taxon>Bacillati</taxon>
        <taxon>Actinomycetota</taxon>
        <taxon>Actinomycetes</taxon>
        <taxon>Propionibacteriales</taxon>
        <taxon>Nocardioidaceae</taxon>
        <taxon>Nocardioides</taxon>
    </lineage>
</organism>
<feature type="transmembrane region" description="Helical" evidence="1">
    <location>
        <begin position="200"/>
        <end position="225"/>
    </location>
</feature>
<feature type="transmembrane region" description="Helical" evidence="1">
    <location>
        <begin position="399"/>
        <end position="423"/>
    </location>
</feature>
<reference evidence="2 3" key="1">
    <citation type="submission" date="2023-07" db="EMBL/GenBank/DDBJ databases">
        <title>Sequencing the genomes of 1000 actinobacteria strains.</title>
        <authorList>
            <person name="Klenk H.-P."/>
        </authorList>
    </citation>
    <scope>NUCLEOTIDE SEQUENCE [LARGE SCALE GENOMIC DNA]</scope>
    <source>
        <strain evidence="2 3">GD13</strain>
    </source>
</reference>
<feature type="transmembrane region" description="Helical" evidence="1">
    <location>
        <begin position="132"/>
        <end position="161"/>
    </location>
</feature>